<accession>A0A6J5VYF3</accession>
<protein>
    <recommendedName>
        <fullName evidence="1">DUF7788 domain-containing protein</fullName>
    </recommendedName>
</protein>
<dbReference type="AlphaFoldDB" id="A0A6J5VYF3"/>
<dbReference type="InterPro" id="IPR011205">
    <property type="entry name" value="UCP015417_vWA"/>
</dbReference>
<name>A0A6J5VYF3_PRUAR</name>
<sequence length="247" mass="28001">MQTWQNFSFAVNFPEACDMILEVAANENLKGEKMIKKVFVFTDFASGCHWKTKYEEVRKKFMEQGYEDDAIPQVLIWGLFYLNIPSIEELHPGLTVLSGFSDELSKLFLDNGGEIGPHQLMEAAVADKEYQALREDYSAESTADTHRAVNGSHKIDENRNGTVNVDLQHQDEDGDVDRKLDSKPLLVFINKRSLAQHQGNSLRQRLNILLNPVQLNAAHRGLTKSGLCASDFAASYQFTGSFFFWIF</sequence>
<dbReference type="PANTHER" id="PTHR31373">
    <property type="entry name" value="OS06G0652100 PROTEIN"/>
    <property type="match status" value="1"/>
</dbReference>
<organism evidence="2 3">
    <name type="scientific">Prunus armeniaca</name>
    <name type="common">Apricot</name>
    <name type="synonym">Armeniaca vulgaris</name>
    <dbReference type="NCBI Taxonomy" id="36596"/>
    <lineage>
        <taxon>Eukaryota</taxon>
        <taxon>Viridiplantae</taxon>
        <taxon>Streptophyta</taxon>
        <taxon>Embryophyta</taxon>
        <taxon>Tracheophyta</taxon>
        <taxon>Spermatophyta</taxon>
        <taxon>Magnoliopsida</taxon>
        <taxon>eudicotyledons</taxon>
        <taxon>Gunneridae</taxon>
        <taxon>Pentapetalae</taxon>
        <taxon>rosids</taxon>
        <taxon>fabids</taxon>
        <taxon>Rosales</taxon>
        <taxon>Rosaceae</taxon>
        <taxon>Amygdaloideae</taxon>
        <taxon>Amygdaleae</taxon>
        <taxon>Prunus</taxon>
    </lineage>
</organism>
<dbReference type="Proteomes" id="UP000507222">
    <property type="component" value="Unassembled WGS sequence"/>
</dbReference>
<reference evidence="2 3" key="1">
    <citation type="submission" date="2020-05" db="EMBL/GenBank/DDBJ databases">
        <authorList>
            <person name="Campoy J."/>
            <person name="Schneeberger K."/>
            <person name="Spophaly S."/>
        </authorList>
    </citation>
    <scope>NUCLEOTIDE SEQUENCE [LARGE SCALE GENOMIC DNA]</scope>
    <source>
        <strain evidence="2">PruArmRojPasFocal</strain>
    </source>
</reference>
<evidence type="ECO:0000313" key="3">
    <source>
        <dbReference type="Proteomes" id="UP000507222"/>
    </source>
</evidence>
<evidence type="ECO:0000259" key="1">
    <source>
        <dbReference type="Pfam" id="PF25043"/>
    </source>
</evidence>
<gene>
    <name evidence="2" type="ORF">CURHAP_LOCUS51090</name>
</gene>
<feature type="domain" description="DUF7788" evidence="1">
    <location>
        <begin position="9"/>
        <end position="128"/>
    </location>
</feature>
<dbReference type="Pfam" id="PF25043">
    <property type="entry name" value="DUF7788"/>
    <property type="match status" value="1"/>
</dbReference>
<dbReference type="PANTHER" id="PTHR31373:SF17">
    <property type="entry name" value="OS06G0652100 PROTEIN"/>
    <property type="match status" value="1"/>
</dbReference>
<dbReference type="EMBL" id="CAEKDK010000008">
    <property type="protein sequence ID" value="CAB4290908.1"/>
    <property type="molecule type" value="Genomic_DNA"/>
</dbReference>
<dbReference type="InterPro" id="IPR056690">
    <property type="entry name" value="DUF7788"/>
</dbReference>
<proteinExistence type="predicted"/>
<evidence type="ECO:0000313" key="2">
    <source>
        <dbReference type="EMBL" id="CAB4290908.1"/>
    </source>
</evidence>